<sequence>MIFFIFITPTFPLNLPPINVYDNVLPPSISSTLYPQTDLPTSQTRFVFSRSSPLKTPLEITLNNLLTQLNDTSPYVEYWSRSTWNNLEIHRDVDEILAKNKPKEDFKFPINGHVLYLNCTGPSISKNSGQTFLFHSSKMYTIPPLSSRLLRFRGDVLHGVPRPSLSYYDEMVGGTNHKIYTRRRGDQEKREVVLFNTWGYEVEGERDEDSGGEGKFTVNCFEDWIFRDVVEEKGGEELRLKVPLLGDLKRRGNVNRFVELKVKSEMVLEDDSPRSYDIIGEI</sequence>
<gene>
    <name evidence="1" type="ORF">TrLO_g12207</name>
</gene>
<evidence type="ECO:0000313" key="1">
    <source>
        <dbReference type="EMBL" id="GMI16900.1"/>
    </source>
</evidence>
<dbReference type="Proteomes" id="UP001165122">
    <property type="component" value="Unassembled WGS sequence"/>
</dbReference>
<proteinExistence type="predicted"/>
<accession>A0A9W7FRU1</accession>
<organism evidence="1 2">
    <name type="scientific">Triparma laevis f. longispina</name>
    <dbReference type="NCBI Taxonomy" id="1714387"/>
    <lineage>
        <taxon>Eukaryota</taxon>
        <taxon>Sar</taxon>
        <taxon>Stramenopiles</taxon>
        <taxon>Ochrophyta</taxon>
        <taxon>Bolidophyceae</taxon>
        <taxon>Parmales</taxon>
        <taxon>Triparmaceae</taxon>
        <taxon>Triparma</taxon>
    </lineage>
</organism>
<protein>
    <submittedName>
        <fullName evidence="1">Uncharacterized protein</fullName>
    </submittedName>
</protein>
<comment type="caution">
    <text evidence="1">The sequence shown here is derived from an EMBL/GenBank/DDBJ whole genome shotgun (WGS) entry which is preliminary data.</text>
</comment>
<evidence type="ECO:0000313" key="2">
    <source>
        <dbReference type="Proteomes" id="UP001165122"/>
    </source>
</evidence>
<name>A0A9W7FRU1_9STRA</name>
<reference evidence="2" key="1">
    <citation type="journal article" date="2023" name="Commun. Biol.">
        <title>Genome analysis of Parmales, the sister group of diatoms, reveals the evolutionary specialization of diatoms from phago-mixotrophs to photoautotrophs.</title>
        <authorList>
            <person name="Ban H."/>
            <person name="Sato S."/>
            <person name="Yoshikawa S."/>
            <person name="Yamada K."/>
            <person name="Nakamura Y."/>
            <person name="Ichinomiya M."/>
            <person name="Sato N."/>
            <person name="Blanc-Mathieu R."/>
            <person name="Endo H."/>
            <person name="Kuwata A."/>
            <person name="Ogata H."/>
        </authorList>
    </citation>
    <scope>NUCLEOTIDE SEQUENCE [LARGE SCALE GENOMIC DNA]</scope>
    <source>
        <strain evidence="2">NIES 3700</strain>
    </source>
</reference>
<dbReference type="EMBL" id="BRXW01000269">
    <property type="protein sequence ID" value="GMI16900.1"/>
    <property type="molecule type" value="Genomic_DNA"/>
</dbReference>
<dbReference type="OrthoDB" id="45632at2759"/>
<dbReference type="AlphaFoldDB" id="A0A9W7FRU1"/>
<keyword evidence="2" id="KW-1185">Reference proteome</keyword>